<dbReference type="EMBL" id="AVPU01000003">
    <property type="protein sequence ID" value="KGM55776.1"/>
    <property type="molecule type" value="Genomic_DNA"/>
</dbReference>
<sequence length="260" mass="26725">MTVRNASTQHAATRRFQALHVPGDPLVLFNAWDPGSARAVADAGAQAIATGSWSVAAANGFDDGEHLPRALAMDNLRRIVAAVPLPVTVDLESGYGDAPGAVAATVVAALDAGAAGCNLEDSFPADGTLRDTADQVARLVAARKAADAAGIALYINARTDVFFQKPAAAHDMAMVDAALQRARAYADAGASGLFVPGVVAESLIARLAAESPLPVNIMVMPGVPDRQRLAELGIARISHGPGPYRGAMQWLTEAARAAMG</sequence>
<dbReference type="GO" id="GO:0046872">
    <property type="term" value="F:metal ion binding"/>
    <property type="evidence" value="ECO:0007669"/>
    <property type="project" value="UniProtKB-KW"/>
</dbReference>
<accession>A0A0A0EXU5</accession>
<dbReference type="Proteomes" id="UP000029998">
    <property type="component" value="Unassembled WGS sequence"/>
</dbReference>
<dbReference type="STRING" id="1385517.N800_11695"/>
<gene>
    <name evidence="2" type="ORF">N800_11695</name>
</gene>
<dbReference type="PANTHER" id="PTHR42905">
    <property type="entry name" value="PHOSPHOENOLPYRUVATE CARBOXYLASE"/>
    <property type="match status" value="1"/>
</dbReference>
<dbReference type="SUPFAM" id="SSF51621">
    <property type="entry name" value="Phosphoenolpyruvate/pyruvate domain"/>
    <property type="match status" value="1"/>
</dbReference>
<dbReference type="OrthoDB" id="9780430at2"/>
<dbReference type="PANTHER" id="PTHR42905:SF16">
    <property type="entry name" value="CARBOXYPHOSPHONOENOLPYRUVATE PHOSPHONOMUTASE-LIKE PROTEIN (AFU_ORTHOLOGUE AFUA_5G07230)"/>
    <property type="match status" value="1"/>
</dbReference>
<keyword evidence="3" id="KW-1185">Reference proteome</keyword>
<dbReference type="InterPro" id="IPR039556">
    <property type="entry name" value="ICL/PEPM"/>
</dbReference>
<dbReference type="InterPro" id="IPR015813">
    <property type="entry name" value="Pyrv/PenolPyrv_kinase-like_dom"/>
</dbReference>
<dbReference type="GO" id="GO:0003824">
    <property type="term" value="F:catalytic activity"/>
    <property type="evidence" value="ECO:0007669"/>
    <property type="project" value="InterPro"/>
</dbReference>
<keyword evidence="1" id="KW-0479">Metal-binding</keyword>
<comment type="caution">
    <text evidence="2">The sequence shown here is derived from an EMBL/GenBank/DDBJ whole genome shotgun (WGS) entry which is preliminary data.</text>
</comment>
<organism evidence="2 3">
    <name type="scientific">Lysobacter daejeonensis GH1-9</name>
    <dbReference type="NCBI Taxonomy" id="1385517"/>
    <lineage>
        <taxon>Bacteria</taxon>
        <taxon>Pseudomonadati</taxon>
        <taxon>Pseudomonadota</taxon>
        <taxon>Gammaproteobacteria</taxon>
        <taxon>Lysobacterales</taxon>
        <taxon>Lysobacteraceae</taxon>
        <taxon>Aerolutibacter</taxon>
    </lineage>
</organism>
<evidence type="ECO:0000256" key="1">
    <source>
        <dbReference type="ARBA" id="ARBA00022723"/>
    </source>
</evidence>
<dbReference type="CDD" id="cd00377">
    <property type="entry name" value="ICL_PEPM"/>
    <property type="match status" value="1"/>
</dbReference>
<protein>
    <submittedName>
        <fullName evidence="2">Phosphonomutase</fullName>
    </submittedName>
</protein>
<dbReference type="RefSeq" id="WP_036134411.1">
    <property type="nucleotide sequence ID" value="NZ_AVPU01000003.1"/>
</dbReference>
<dbReference type="InterPro" id="IPR040442">
    <property type="entry name" value="Pyrv_kinase-like_dom_sf"/>
</dbReference>
<dbReference type="eggNOG" id="COG2513">
    <property type="taxonomic scope" value="Bacteria"/>
</dbReference>
<name>A0A0A0EXU5_9GAMM</name>
<proteinExistence type="predicted"/>
<dbReference type="Gene3D" id="3.20.20.60">
    <property type="entry name" value="Phosphoenolpyruvate-binding domains"/>
    <property type="match status" value="1"/>
</dbReference>
<reference evidence="2 3" key="1">
    <citation type="submission" date="2013-08" db="EMBL/GenBank/DDBJ databases">
        <title>Genome sequencing of Lysobacter.</title>
        <authorList>
            <person name="Zhang S."/>
            <person name="Wang G."/>
        </authorList>
    </citation>
    <scope>NUCLEOTIDE SEQUENCE [LARGE SCALE GENOMIC DNA]</scope>
    <source>
        <strain evidence="2 3">GH1-9</strain>
    </source>
</reference>
<evidence type="ECO:0000313" key="2">
    <source>
        <dbReference type="EMBL" id="KGM55776.1"/>
    </source>
</evidence>
<dbReference type="Pfam" id="PF13714">
    <property type="entry name" value="PEP_mutase"/>
    <property type="match status" value="1"/>
</dbReference>
<dbReference type="AlphaFoldDB" id="A0A0A0EXU5"/>
<evidence type="ECO:0000313" key="3">
    <source>
        <dbReference type="Proteomes" id="UP000029998"/>
    </source>
</evidence>